<sequence>MKLSIHWERKMRKLTNVAVMIALLGLVTVCKSEKEKAAHNLAVLSLLGQNVQLSPEQKSASASVNGAVSASNGAQNNGGMVALGAQSIEQELIAQVFENGLDPVVARESAIAIANLHKDKKSEVQLTAINTHSTTYPNFTFDGSVTGVGIQVQNIDIGAIMPFLGACSVNYVTADPGIPTGTATFANGTLTFTGSGSGSSFSGSSAFAADVTFAGFGAFYTDWLEYIIVAKNPPDTSGAFTCEAFKDSFSRFLDVFYKYSVFQSGTAHVTHNRTYSSESTGTSLSANSSFTATVNSPAGLMIQEYENGVAGTAKLVTLENVTYGFQSSMQVLTGTPGTPPISANGGISVNFSGTVNGVAIDQSFAINF</sequence>
<dbReference type="EMBL" id="NPDY01000001">
    <property type="protein sequence ID" value="PJZ71297.1"/>
    <property type="molecule type" value="Genomic_DNA"/>
</dbReference>
<evidence type="ECO:0000313" key="4">
    <source>
        <dbReference type="Proteomes" id="UP000231990"/>
    </source>
</evidence>
<reference evidence="3 4" key="1">
    <citation type="submission" date="2017-07" db="EMBL/GenBank/DDBJ databases">
        <title>Leptospira spp. isolated from tropical soils.</title>
        <authorList>
            <person name="Thibeaux R."/>
            <person name="Iraola G."/>
            <person name="Ferres I."/>
            <person name="Bierque E."/>
            <person name="Girault D."/>
            <person name="Soupe-Gilbert M.-E."/>
            <person name="Picardeau M."/>
            <person name="Goarant C."/>
        </authorList>
    </citation>
    <scope>NUCLEOTIDE SEQUENCE [LARGE SCALE GENOMIC DNA]</scope>
    <source>
        <strain evidence="2 4">FH1-B-B1</strain>
        <strain evidence="1 3">FH1-B-C1</strain>
    </source>
</reference>
<evidence type="ECO:0000313" key="2">
    <source>
        <dbReference type="EMBL" id="PJZ74831.1"/>
    </source>
</evidence>
<comment type="caution">
    <text evidence="2">The sequence shown here is derived from an EMBL/GenBank/DDBJ whole genome shotgun (WGS) entry which is preliminary data.</text>
</comment>
<evidence type="ECO:0000313" key="3">
    <source>
        <dbReference type="Proteomes" id="UP000231962"/>
    </source>
</evidence>
<dbReference type="Proteomes" id="UP000231990">
    <property type="component" value="Unassembled WGS sequence"/>
</dbReference>
<dbReference type="EMBL" id="NPDZ01000001">
    <property type="protein sequence ID" value="PJZ74831.1"/>
    <property type="molecule type" value="Genomic_DNA"/>
</dbReference>
<proteinExistence type="predicted"/>
<evidence type="ECO:0000313" key="1">
    <source>
        <dbReference type="EMBL" id="PJZ71297.1"/>
    </source>
</evidence>
<organism evidence="2 4">
    <name type="scientific">Leptospira perolatii</name>
    <dbReference type="NCBI Taxonomy" id="2023191"/>
    <lineage>
        <taxon>Bacteria</taxon>
        <taxon>Pseudomonadati</taxon>
        <taxon>Spirochaetota</taxon>
        <taxon>Spirochaetia</taxon>
        <taxon>Leptospirales</taxon>
        <taxon>Leptospiraceae</taxon>
        <taxon>Leptospira</taxon>
    </lineage>
</organism>
<keyword evidence="3" id="KW-1185">Reference proteome</keyword>
<dbReference type="Proteomes" id="UP000231962">
    <property type="component" value="Unassembled WGS sequence"/>
</dbReference>
<accession>A0A2M9ZS84</accession>
<gene>
    <name evidence="1" type="ORF">CH360_01985</name>
    <name evidence="2" type="ORF">CH373_01985</name>
</gene>
<name>A0A2M9ZS84_9LEPT</name>
<dbReference type="AlphaFoldDB" id="A0A2M9ZS84"/>
<protein>
    <submittedName>
        <fullName evidence="2">Uncharacterized protein</fullName>
    </submittedName>
</protein>